<dbReference type="InterPro" id="IPR052529">
    <property type="entry name" value="Bact_Transport_Assoc"/>
</dbReference>
<dbReference type="Proteomes" id="UP000306544">
    <property type="component" value="Unassembled WGS sequence"/>
</dbReference>
<feature type="transmembrane region" description="Helical" evidence="1">
    <location>
        <begin position="344"/>
        <end position="363"/>
    </location>
</feature>
<evidence type="ECO:0000256" key="1">
    <source>
        <dbReference type="SAM" id="Phobius"/>
    </source>
</evidence>
<gene>
    <name evidence="3" type="ORF">FEF27_00590</name>
</gene>
<protein>
    <submittedName>
        <fullName evidence="3">DUF418 domain-containing protein</fullName>
    </submittedName>
</protein>
<reference evidence="3 4" key="1">
    <citation type="submission" date="2019-05" db="EMBL/GenBank/DDBJ databases">
        <title>Nesterenkonia sp. GY239, isolated from the Southern Atlantic Ocean.</title>
        <authorList>
            <person name="Zhang G."/>
        </authorList>
    </citation>
    <scope>NUCLEOTIDE SEQUENCE [LARGE SCALE GENOMIC DNA]</scope>
    <source>
        <strain evidence="3 4">GY239</strain>
    </source>
</reference>
<feature type="transmembrane region" description="Helical" evidence="1">
    <location>
        <begin position="298"/>
        <end position="323"/>
    </location>
</feature>
<proteinExistence type="predicted"/>
<feature type="transmembrane region" description="Helical" evidence="1">
    <location>
        <begin position="369"/>
        <end position="390"/>
    </location>
</feature>
<keyword evidence="4" id="KW-1185">Reference proteome</keyword>
<dbReference type="OrthoDB" id="9807744at2"/>
<dbReference type="PANTHER" id="PTHR30590:SF2">
    <property type="entry name" value="INNER MEMBRANE PROTEIN"/>
    <property type="match status" value="1"/>
</dbReference>
<feature type="transmembrane region" description="Helical" evidence="1">
    <location>
        <begin position="112"/>
        <end position="143"/>
    </location>
</feature>
<keyword evidence="1" id="KW-0472">Membrane</keyword>
<dbReference type="InterPro" id="IPR007349">
    <property type="entry name" value="DUF418"/>
</dbReference>
<keyword evidence="1" id="KW-0812">Transmembrane</keyword>
<feature type="transmembrane region" description="Helical" evidence="1">
    <location>
        <begin position="150"/>
        <end position="176"/>
    </location>
</feature>
<comment type="caution">
    <text evidence="3">The sequence shown here is derived from an EMBL/GenBank/DDBJ whole genome shotgun (WGS) entry which is preliminary data.</text>
</comment>
<feature type="transmembrane region" description="Helical" evidence="1">
    <location>
        <begin position="26"/>
        <end position="44"/>
    </location>
</feature>
<feature type="domain" description="DUF418" evidence="2">
    <location>
        <begin position="248"/>
        <end position="408"/>
    </location>
</feature>
<dbReference type="EMBL" id="VAWA01000001">
    <property type="protein sequence ID" value="TLP79917.1"/>
    <property type="molecule type" value="Genomic_DNA"/>
</dbReference>
<evidence type="ECO:0000259" key="2">
    <source>
        <dbReference type="Pfam" id="PF04235"/>
    </source>
</evidence>
<accession>A0A5R9AMQ3</accession>
<dbReference type="AlphaFoldDB" id="A0A5R9AMQ3"/>
<evidence type="ECO:0000313" key="3">
    <source>
        <dbReference type="EMBL" id="TLP79917.1"/>
    </source>
</evidence>
<feature type="transmembrane region" description="Helical" evidence="1">
    <location>
        <begin position="79"/>
        <end position="100"/>
    </location>
</feature>
<feature type="transmembrane region" description="Helical" evidence="1">
    <location>
        <begin position="259"/>
        <end position="278"/>
    </location>
</feature>
<dbReference type="RefSeq" id="WP_138168880.1">
    <property type="nucleotide sequence ID" value="NZ_VAWA01000001.1"/>
</dbReference>
<feature type="transmembrane region" description="Helical" evidence="1">
    <location>
        <begin position="217"/>
        <end position="239"/>
    </location>
</feature>
<dbReference type="PANTHER" id="PTHR30590">
    <property type="entry name" value="INNER MEMBRANE PROTEIN"/>
    <property type="match status" value="1"/>
</dbReference>
<organism evidence="3 4">
    <name type="scientific">Nesterenkonia sphaerica</name>
    <dbReference type="NCBI Taxonomy" id="1804988"/>
    <lineage>
        <taxon>Bacteria</taxon>
        <taxon>Bacillati</taxon>
        <taxon>Actinomycetota</taxon>
        <taxon>Actinomycetes</taxon>
        <taxon>Micrococcales</taxon>
        <taxon>Micrococcaceae</taxon>
        <taxon>Nesterenkonia</taxon>
    </lineage>
</organism>
<evidence type="ECO:0000313" key="4">
    <source>
        <dbReference type="Proteomes" id="UP000306544"/>
    </source>
</evidence>
<name>A0A5R9AMQ3_9MICC</name>
<sequence length="413" mass="43278">MPRPVPSPSAGEASGRAHRRIPAVDALRAVALLGILSVNIWFFARPEMLLPGVRGEPVDSAAGQLVRFTVSVLFEGKSYVLFSFLFGLSFALAWARGAALGASPVQHARRRFAALILLGLLHGVFLFAGDILLAYGLLGFLLLRLRRISTAAALVSAGALYTVVVVLLLVLAGVALQADDAAAATGAAGLDGAEQAAAAYTGSAGQWLAYQWGAYPAALASVLVVQGPVALAAFLAGLLAGRYRVLQRLTDGEFRTHRLVLTGAVGLVTGLTLSVLAARLRWGPPGVTDYTAGYGAELLGAAVNLAAGPFQACGYAIFLLLLFRSAPRIAGVLAPAGRMTLTHYLGQSLVLALLFSGLGFGWGGQAAEVTVGVVVLGLWLTQLALSHLWLRRFRHGPLELPLRAWTYRGTEPV</sequence>
<keyword evidence="1" id="KW-1133">Transmembrane helix</keyword>
<dbReference type="Pfam" id="PF04235">
    <property type="entry name" value="DUF418"/>
    <property type="match status" value="1"/>
</dbReference>